<evidence type="ECO:0000313" key="2">
    <source>
        <dbReference type="Proteomes" id="UP000886501"/>
    </source>
</evidence>
<name>A0ACB6ZVQ7_THEGA</name>
<comment type="caution">
    <text evidence="1">The sequence shown here is derived from an EMBL/GenBank/DDBJ whole genome shotgun (WGS) entry which is preliminary data.</text>
</comment>
<evidence type="ECO:0000313" key="1">
    <source>
        <dbReference type="EMBL" id="KAF9653478.1"/>
    </source>
</evidence>
<protein>
    <submittedName>
        <fullName evidence="1">Uncharacterized protein</fullName>
    </submittedName>
</protein>
<accession>A0ACB6ZVQ7</accession>
<dbReference type="EMBL" id="MU117963">
    <property type="protein sequence ID" value="KAF9653478.1"/>
    <property type="molecule type" value="Genomic_DNA"/>
</dbReference>
<reference evidence="1" key="1">
    <citation type="submission" date="2019-10" db="EMBL/GenBank/DDBJ databases">
        <authorList>
            <consortium name="DOE Joint Genome Institute"/>
            <person name="Kuo A."/>
            <person name="Miyauchi S."/>
            <person name="Kiss E."/>
            <person name="Drula E."/>
            <person name="Kohler A."/>
            <person name="Sanchez-Garcia M."/>
            <person name="Andreopoulos B."/>
            <person name="Barry K.W."/>
            <person name="Bonito G."/>
            <person name="Buee M."/>
            <person name="Carver A."/>
            <person name="Chen C."/>
            <person name="Cichocki N."/>
            <person name="Clum A."/>
            <person name="Culley D."/>
            <person name="Crous P.W."/>
            <person name="Fauchery L."/>
            <person name="Girlanda M."/>
            <person name="Hayes R."/>
            <person name="Keri Z."/>
            <person name="Labutti K."/>
            <person name="Lipzen A."/>
            <person name="Lombard V."/>
            <person name="Magnuson J."/>
            <person name="Maillard F."/>
            <person name="Morin E."/>
            <person name="Murat C."/>
            <person name="Nolan M."/>
            <person name="Ohm R."/>
            <person name="Pangilinan J."/>
            <person name="Pereira M."/>
            <person name="Perotto S."/>
            <person name="Peter M."/>
            <person name="Riley R."/>
            <person name="Sitrit Y."/>
            <person name="Stielow B."/>
            <person name="Szollosi G."/>
            <person name="Zifcakova L."/>
            <person name="Stursova M."/>
            <person name="Spatafora J.W."/>
            <person name="Tedersoo L."/>
            <person name="Vaario L.-M."/>
            <person name="Yamada A."/>
            <person name="Yan M."/>
            <person name="Wang P."/>
            <person name="Xu J."/>
            <person name="Bruns T."/>
            <person name="Baldrian P."/>
            <person name="Vilgalys R."/>
            <person name="Henrissat B."/>
            <person name="Grigoriev I.V."/>
            <person name="Hibbett D."/>
            <person name="Nagy L.G."/>
            <person name="Martin F.M."/>
        </authorList>
    </citation>
    <scope>NUCLEOTIDE SEQUENCE</scope>
    <source>
        <strain evidence="1">P2</strain>
    </source>
</reference>
<keyword evidence="2" id="KW-1185">Reference proteome</keyword>
<organism evidence="1 2">
    <name type="scientific">Thelephora ganbajun</name>
    <name type="common">Ganba fungus</name>
    <dbReference type="NCBI Taxonomy" id="370292"/>
    <lineage>
        <taxon>Eukaryota</taxon>
        <taxon>Fungi</taxon>
        <taxon>Dikarya</taxon>
        <taxon>Basidiomycota</taxon>
        <taxon>Agaricomycotina</taxon>
        <taxon>Agaricomycetes</taxon>
        <taxon>Thelephorales</taxon>
        <taxon>Thelephoraceae</taxon>
        <taxon>Thelephora</taxon>
    </lineage>
</organism>
<reference evidence="1" key="2">
    <citation type="journal article" date="2020" name="Nat. Commun.">
        <title>Large-scale genome sequencing of mycorrhizal fungi provides insights into the early evolution of symbiotic traits.</title>
        <authorList>
            <person name="Miyauchi S."/>
            <person name="Kiss E."/>
            <person name="Kuo A."/>
            <person name="Drula E."/>
            <person name="Kohler A."/>
            <person name="Sanchez-Garcia M."/>
            <person name="Morin E."/>
            <person name="Andreopoulos B."/>
            <person name="Barry K.W."/>
            <person name="Bonito G."/>
            <person name="Buee M."/>
            <person name="Carver A."/>
            <person name="Chen C."/>
            <person name="Cichocki N."/>
            <person name="Clum A."/>
            <person name="Culley D."/>
            <person name="Crous P.W."/>
            <person name="Fauchery L."/>
            <person name="Girlanda M."/>
            <person name="Hayes R.D."/>
            <person name="Keri Z."/>
            <person name="LaButti K."/>
            <person name="Lipzen A."/>
            <person name="Lombard V."/>
            <person name="Magnuson J."/>
            <person name="Maillard F."/>
            <person name="Murat C."/>
            <person name="Nolan M."/>
            <person name="Ohm R.A."/>
            <person name="Pangilinan J."/>
            <person name="Pereira M.F."/>
            <person name="Perotto S."/>
            <person name="Peter M."/>
            <person name="Pfister S."/>
            <person name="Riley R."/>
            <person name="Sitrit Y."/>
            <person name="Stielow J.B."/>
            <person name="Szollosi G."/>
            <person name="Zifcakova L."/>
            <person name="Stursova M."/>
            <person name="Spatafora J.W."/>
            <person name="Tedersoo L."/>
            <person name="Vaario L.M."/>
            <person name="Yamada A."/>
            <person name="Yan M."/>
            <person name="Wang P."/>
            <person name="Xu J."/>
            <person name="Bruns T."/>
            <person name="Baldrian P."/>
            <person name="Vilgalys R."/>
            <person name="Dunand C."/>
            <person name="Henrissat B."/>
            <person name="Grigoriev I.V."/>
            <person name="Hibbett D."/>
            <person name="Nagy L.G."/>
            <person name="Martin F.M."/>
        </authorList>
    </citation>
    <scope>NUCLEOTIDE SEQUENCE</scope>
    <source>
        <strain evidence="1">P2</strain>
    </source>
</reference>
<proteinExistence type="predicted"/>
<sequence>MADWNSPTEIATDYVAFTKFMHVLYGLYIWEFALSVDFDWQFISGKKKFRWPLVFYFAGRYVLLFALTGIIVSLNLRSQVDCQALYTFNQVMGNMAIGIGSINLSLRTMAVWSQKWFIVVPLVALILGHWSLLMHGVLLKAVWAQGGCAIIYTNNKILAASFIYGMAFDFLVLCLTAWKLAFPSGGRSRLITLIFGDGLIYFLVAFLSNLLATTFMILDLNAVMSIIANVPAAIVSTIAASRIVRRLHNYTSEGAEVFVSTQGSTLAFRSGNGQRSLAVHKKTESVHVQMDTFPGDARPQQSFMEYDDAAKPQGANFDVESQAVTDEFKSRRPSY</sequence>
<dbReference type="Proteomes" id="UP000886501">
    <property type="component" value="Unassembled WGS sequence"/>
</dbReference>
<gene>
    <name evidence="1" type="ORF">BDM02DRAFT_3182499</name>
</gene>